<dbReference type="eggNOG" id="KOG2606">
    <property type="taxonomic scope" value="Eukaryota"/>
</dbReference>
<keyword evidence="4" id="KW-1185">Reference proteome</keyword>
<dbReference type="PANTHER" id="PTHR12419">
    <property type="entry name" value="OTU DOMAIN CONTAINING PROTEIN"/>
    <property type="match status" value="1"/>
</dbReference>
<organism evidence="3 4">
    <name type="scientific">Theileria equi strain WA</name>
    <dbReference type="NCBI Taxonomy" id="1537102"/>
    <lineage>
        <taxon>Eukaryota</taxon>
        <taxon>Sar</taxon>
        <taxon>Alveolata</taxon>
        <taxon>Apicomplexa</taxon>
        <taxon>Aconoidasida</taxon>
        <taxon>Piroplasmida</taxon>
        <taxon>Theileriidae</taxon>
        <taxon>Theileria</taxon>
    </lineage>
</organism>
<dbReference type="RefSeq" id="XP_004829439.1">
    <property type="nucleotide sequence ID" value="XM_004829382.1"/>
</dbReference>
<dbReference type="CDD" id="cd22748">
    <property type="entry name" value="OTU_OTUD6-like"/>
    <property type="match status" value="1"/>
</dbReference>
<dbReference type="InterPro" id="IPR003323">
    <property type="entry name" value="OTU_dom"/>
</dbReference>
<reference evidence="3 4" key="1">
    <citation type="journal article" date="2012" name="BMC Genomics">
        <title>Comparative genomic analysis and phylogenetic position of Theileria equi.</title>
        <authorList>
            <person name="Kappmeyer L.S."/>
            <person name="Thiagarajan M."/>
            <person name="Herndon D.R."/>
            <person name="Ramsay J.D."/>
            <person name="Caler E."/>
            <person name="Djikeng A."/>
            <person name="Gillespie J.J."/>
            <person name="Lau A.O."/>
            <person name="Roalson E.H."/>
            <person name="Silva J.C."/>
            <person name="Silva M.G."/>
            <person name="Suarez C.E."/>
            <person name="Ueti M.W."/>
            <person name="Nene V.M."/>
            <person name="Mealey R.H."/>
            <person name="Knowles D.P."/>
            <person name="Brayton K.A."/>
        </authorList>
    </citation>
    <scope>NUCLEOTIDE SEQUENCE [LARGE SCALE GENOMIC DNA]</scope>
    <source>
        <strain evidence="3 4">WA</strain>
    </source>
</reference>
<feature type="domain" description="OTU" evidence="2">
    <location>
        <begin position="64"/>
        <end position="205"/>
    </location>
</feature>
<feature type="region of interest" description="Disordered" evidence="1">
    <location>
        <begin position="20"/>
        <end position="40"/>
    </location>
</feature>
<dbReference type="AlphaFoldDB" id="L0AWY9"/>
<dbReference type="GO" id="GO:0004843">
    <property type="term" value="F:cysteine-type deubiquitinase activity"/>
    <property type="evidence" value="ECO:0007669"/>
    <property type="project" value="TreeGrafter"/>
</dbReference>
<dbReference type="STRING" id="1537102.L0AWY9"/>
<dbReference type="GeneID" id="15806724"/>
<dbReference type="InterPro" id="IPR050704">
    <property type="entry name" value="Peptidase_C85-like"/>
</dbReference>
<evidence type="ECO:0000256" key="1">
    <source>
        <dbReference type="SAM" id="MobiDB-lite"/>
    </source>
</evidence>
<protein>
    <recommendedName>
        <fullName evidence="2">OTU domain-containing protein</fullName>
    </recommendedName>
</protein>
<proteinExistence type="predicted"/>
<evidence type="ECO:0000313" key="4">
    <source>
        <dbReference type="Proteomes" id="UP000031512"/>
    </source>
</evidence>
<dbReference type="Gene3D" id="3.90.70.80">
    <property type="match status" value="1"/>
</dbReference>
<dbReference type="EMBL" id="CP001669">
    <property type="protein sequence ID" value="AFZ79773.1"/>
    <property type="molecule type" value="Genomic_DNA"/>
</dbReference>
<dbReference type="KEGG" id="beq:BEWA_026220"/>
<gene>
    <name evidence="3" type="ORF">BEWA_026220</name>
</gene>
<accession>L0AWY9</accession>
<dbReference type="Pfam" id="PF02338">
    <property type="entry name" value="OTU"/>
    <property type="match status" value="1"/>
</dbReference>
<dbReference type="GO" id="GO:0016579">
    <property type="term" value="P:protein deubiquitination"/>
    <property type="evidence" value="ECO:0007669"/>
    <property type="project" value="TreeGrafter"/>
</dbReference>
<dbReference type="VEuPathDB" id="PiroplasmaDB:BEWA_026220"/>
<evidence type="ECO:0000313" key="3">
    <source>
        <dbReference type="EMBL" id="AFZ79773.1"/>
    </source>
</evidence>
<dbReference type="InterPro" id="IPR038765">
    <property type="entry name" value="Papain-like_cys_pep_sf"/>
</dbReference>
<name>L0AWY9_THEEQ</name>
<dbReference type="Proteomes" id="UP000031512">
    <property type="component" value="Chromosome 1"/>
</dbReference>
<dbReference type="SUPFAM" id="SSF54001">
    <property type="entry name" value="Cysteine proteinases"/>
    <property type="match status" value="1"/>
</dbReference>
<evidence type="ECO:0000259" key="2">
    <source>
        <dbReference type="PROSITE" id="PS50802"/>
    </source>
</evidence>
<dbReference type="PROSITE" id="PS50802">
    <property type="entry name" value="OTU"/>
    <property type="match status" value="1"/>
</dbReference>
<dbReference type="OrthoDB" id="415023at2759"/>
<sequence length="205" mass="23689">MENSPLEGFYRSERTLTAAQRKKLKKKQSQYEQEAEREKERLYETNEGNVELEAIEARIGPHGLKIHHIPGDGNCLFKSIEHQLRTRASADSSLKSYDHQALRKMVVQYLRMHRADFEHFVYGVYEDDCDDMFAFYCDKMESDGEWGGELELRLFSDILNCRIHVHTADSESIVYGPEGATLVLHVSFHKHAYSLGCHYNSLVTA</sequence>